<dbReference type="InterPro" id="IPR036728">
    <property type="entry name" value="PBP_GOBP_sf"/>
</dbReference>
<dbReference type="PhylomeDB" id="B4LD07"/>
<dbReference type="AlphaFoldDB" id="B4LD07"/>
<keyword evidence="3" id="KW-0964">Secreted</keyword>
<dbReference type="GO" id="GO:0005549">
    <property type="term" value="F:odorant binding"/>
    <property type="evidence" value="ECO:0007669"/>
    <property type="project" value="InterPro"/>
</dbReference>
<dbReference type="OrthoDB" id="6610259at2759"/>
<dbReference type="Pfam" id="PF01395">
    <property type="entry name" value="PBP_GOBP"/>
    <property type="match status" value="1"/>
</dbReference>
<evidence type="ECO:0000313" key="6">
    <source>
        <dbReference type="Proteomes" id="UP000008792"/>
    </source>
</evidence>
<dbReference type="GO" id="GO:0007608">
    <property type="term" value="P:sensory perception of smell"/>
    <property type="evidence" value="ECO:0007669"/>
    <property type="project" value="TreeGrafter"/>
</dbReference>
<proteinExistence type="inferred from homology"/>
<dbReference type="eggNOG" id="ENOG502SA47">
    <property type="taxonomic scope" value="Eukaryota"/>
</dbReference>
<dbReference type="Proteomes" id="UP000008792">
    <property type="component" value="Unassembled WGS sequence"/>
</dbReference>
<organism evidence="5 6">
    <name type="scientific">Drosophila virilis</name>
    <name type="common">Fruit fly</name>
    <dbReference type="NCBI Taxonomy" id="7244"/>
    <lineage>
        <taxon>Eukaryota</taxon>
        <taxon>Metazoa</taxon>
        <taxon>Ecdysozoa</taxon>
        <taxon>Arthropoda</taxon>
        <taxon>Hexapoda</taxon>
        <taxon>Insecta</taxon>
        <taxon>Pterygota</taxon>
        <taxon>Neoptera</taxon>
        <taxon>Endopterygota</taxon>
        <taxon>Diptera</taxon>
        <taxon>Brachycera</taxon>
        <taxon>Muscomorpha</taxon>
        <taxon>Ephydroidea</taxon>
        <taxon>Drosophilidae</taxon>
        <taxon>Drosophila</taxon>
    </lineage>
</organism>
<comment type="subcellular location">
    <subcellularLocation>
        <location evidence="1">Secreted</location>
    </subcellularLocation>
</comment>
<evidence type="ECO:0000313" key="5">
    <source>
        <dbReference type="EMBL" id="EDW69888.1"/>
    </source>
</evidence>
<comment type="similarity">
    <text evidence="2">Belongs to the PBP/GOBP family.</text>
</comment>
<evidence type="ECO:0000256" key="3">
    <source>
        <dbReference type="ARBA" id="ARBA00022525"/>
    </source>
</evidence>
<evidence type="ECO:0000256" key="1">
    <source>
        <dbReference type="ARBA" id="ARBA00004613"/>
    </source>
</evidence>
<evidence type="ECO:0000256" key="4">
    <source>
        <dbReference type="SAM" id="SignalP"/>
    </source>
</evidence>
<dbReference type="STRING" id="7244.B4LD07"/>
<dbReference type="EMBL" id="CH940647">
    <property type="protein sequence ID" value="EDW69888.1"/>
    <property type="molecule type" value="Genomic_DNA"/>
</dbReference>
<dbReference type="InterPro" id="IPR006170">
    <property type="entry name" value="PBP/GOBP"/>
</dbReference>
<dbReference type="GO" id="GO:0042048">
    <property type="term" value="P:olfactory behavior"/>
    <property type="evidence" value="ECO:0007669"/>
    <property type="project" value="TreeGrafter"/>
</dbReference>
<gene>
    <name evidence="5" type="primary">Dvir\Obp76a</name>
    <name evidence="5" type="ORF">Dvir_GJ11873</name>
</gene>
<dbReference type="GO" id="GO:0035275">
    <property type="term" value="F:dibutyl phthalate binding"/>
    <property type="evidence" value="ECO:0007669"/>
    <property type="project" value="TreeGrafter"/>
</dbReference>
<dbReference type="OMA" id="CYTRCIA"/>
<dbReference type="HOGENOM" id="CLU_107288_0_0_1"/>
<sequence>MRLNKYKDPLPLLVHSPNCRRYRSWQLLLGLLLLWPELCGGVNMQQFIQSLDMMRNGCMVKFKVPMEILNRIRDGDFDMEPNQDLLCYTKCVAQLAGVLTKKGEFSVSKAFAQVPIILPPELQTPAKNALTHCKEAQNAHKDTCAKVFYISKCMADFDRAHFKFP</sequence>
<keyword evidence="4" id="KW-0732">Signal</keyword>
<dbReference type="SMART" id="SM00708">
    <property type="entry name" value="PhBP"/>
    <property type="match status" value="1"/>
</dbReference>
<name>B4LD07_DROVI</name>
<feature type="signal peptide" evidence="4">
    <location>
        <begin position="1"/>
        <end position="41"/>
    </location>
</feature>
<evidence type="ECO:0000256" key="2">
    <source>
        <dbReference type="ARBA" id="ARBA00008098"/>
    </source>
</evidence>
<feature type="chain" id="PRO_5002815802" evidence="4">
    <location>
        <begin position="42"/>
        <end position="165"/>
    </location>
</feature>
<protein>
    <submittedName>
        <fullName evidence="5">Odorant-binding protein 76a, isoform A</fullName>
    </submittedName>
</protein>
<dbReference type="PANTHER" id="PTHR21364">
    <property type="entry name" value="GENERAL ODORANT-BINDING PROTEIN 19A"/>
    <property type="match status" value="1"/>
</dbReference>
<dbReference type="SMR" id="B4LD07"/>
<dbReference type="FunCoup" id="B4LD07">
    <property type="interactions" value="2"/>
</dbReference>
<dbReference type="GO" id="GO:0005576">
    <property type="term" value="C:extracellular region"/>
    <property type="evidence" value="ECO:0007669"/>
    <property type="project" value="UniProtKB-SubCell"/>
</dbReference>
<accession>B4LD07</accession>
<keyword evidence="6" id="KW-1185">Reference proteome</keyword>
<dbReference type="KEGG" id="dvi:6622825"/>
<dbReference type="FunFam" id="1.10.238.20:FF:000001">
    <property type="entry name" value="General odorant-binding protein lush"/>
    <property type="match status" value="1"/>
</dbReference>
<dbReference type="SUPFAM" id="SSF47565">
    <property type="entry name" value="Insect pheromone/odorant-binding proteins"/>
    <property type="match status" value="1"/>
</dbReference>
<dbReference type="InParanoid" id="B4LD07"/>
<dbReference type="CDD" id="cd23992">
    <property type="entry name" value="PBP_GOBP"/>
    <property type="match status" value="1"/>
</dbReference>
<dbReference type="Gene3D" id="1.10.238.20">
    <property type="entry name" value="Pheromone/general odorant binding protein domain"/>
    <property type="match status" value="1"/>
</dbReference>
<reference evidence="5 6" key="1">
    <citation type="journal article" date="2007" name="Nature">
        <title>Evolution of genes and genomes on the Drosophila phylogeny.</title>
        <authorList>
            <consortium name="Drosophila 12 Genomes Consortium"/>
            <person name="Clark A.G."/>
            <person name="Eisen M.B."/>
            <person name="Smith D.R."/>
            <person name="Bergman C.M."/>
            <person name="Oliver B."/>
            <person name="Markow T.A."/>
            <person name="Kaufman T.C."/>
            <person name="Kellis M."/>
            <person name="Gelbart W."/>
            <person name="Iyer V.N."/>
            <person name="Pollard D.A."/>
            <person name="Sackton T.B."/>
            <person name="Larracuente A.M."/>
            <person name="Singh N.D."/>
            <person name="Abad J.P."/>
            <person name="Abt D.N."/>
            <person name="Adryan B."/>
            <person name="Aguade M."/>
            <person name="Akashi H."/>
            <person name="Anderson W.W."/>
            <person name="Aquadro C.F."/>
            <person name="Ardell D.H."/>
            <person name="Arguello R."/>
            <person name="Artieri C.G."/>
            <person name="Barbash D.A."/>
            <person name="Barker D."/>
            <person name="Barsanti P."/>
            <person name="Batterham P."/>
            <person name="Batzoglou S."/>
            <person name="Begun D."/>
            <person name="Bhutkar A."/>
            <person name="Blanco E."/>
            <person name="Bosak S.A."/>
            <person name="Bradley R.K."/>
            <person name="Brand A.D."/>
            <person name="Brent M.R."/>
            <person name="Brooks A.N."/>
            <person name="Brown R.H."/>
            <person name="Butlin R.K."/>
            <person name="Caggese C."/>
            <person name="Calvi B.R."/>
            <person name="Bernardo de Carvalho A."/>
            <person name="Caspi A."/>
            <person name="Castrezana S."/>
            <person name="Celniker S.E."/>
            <person name="Chang J.L."/>
            <person name="Chapple C."/>
            <person name="Chatterji S."/>
            <person name="Chinwalla A."/>
            <person name="Civetta A."/>
            <person name="Clifton S.W."/>
            <person name="Comeron J.M."/>
            <person name="Costello J.C."/>
            <person name="Coyne J.A."/>
            <person name="Daub J."/>
            <person name="David R.G."/>
            <person name="Delcher A.L."/>
            <person name="Delehaunty K."/>
            <person name="Do C.B."/>
            <person name="Ebling H."/>
            <person name="Edwards K."/>
            <person name="Eickbush T."/>
            <person name="Evans J.D."/>
            <person name="Filipski A."/>
            <person name="Findeiss S."/>
            <person name="Freyhult E."/>
            <person name="Fulton L."/>
            <person name="Fulton R."/>
            <person name="Garcia A.C."/>
            <person name="Gardiner A."/>
            <person name="Garfield D.A."/>
            <person name="Garvin B.E."/>
            <person name="Gibson G."/>
            <person name="Gilbert D."/>
            <person name="Gnerre S."/>
            <person name="Godfrey J."/>
            <person name="Good R."/>
            <person name="Gotea V."/>
            <person name="Gravely B."/>
            <person name="Greenberg A.J."/>
            <person name="Griffiths-Jones S."/>
            <person name="Gross S."/>
            <person name="Guigo R."/>
            <person name="Gustafson E.A."/>
            <person name="Haerty W."/>
            <person name="Hahn M.W."/>
            <person name="Halligan D.L."/>
            <person name="Halpern A.L."/>
            <person name="Halter G.M."/>
            <person name="Han M.V."/>
            <person name="Heger A."/>
            <person name="Hillier L."/>
            <person name="Hinrichs A.S."/>
            <person name="Holmes I."/>
            <person name="Hoskins R.A."/>
            <person name="Hubisz M.J."/>
            <person name="Hultmark D."/>
            <person name="Huntley M.A."/>
            <person name="Jaffe D.B."/>
            <person name="Jagadeeshan S."/>
            <person name="Jeck W.R."/>
            <person name="Johnson J."/>
            <person name="Jones C.D."/>
            <person name="Jordan W.C."/>
            <person name="Karpen G.H."/>
            <person name="Kataoka E."/>
            <person name="Keightley P.D."/>
            <person name="Kheradpour P."/>
            <person name="Kirkness E.F."/>
            <person name="Koerich L.B."/>
            <person name="Kristiansen K."/>
            <person name="Kudrna D."/>
            <person name="Kulathinal R.J."/>
            <person name="Kumar S."/>
            <person name="Kwok R."/>
            <person name="Lander E."/>
            <person name="Langley C.H."/>
            <person name="Lapoint R."/>
            <person name="Lazzaro B.P."/>
            <person name="Lee S.J."/>
            <person name="Levesque L."/>
            <person name="Li R."/>
            <person name="Lin C.F."/>
            <person name="Lin M.F."/>
            <person name="Lindblad-Toh K."/>
            <person name="Llopart A."/>
            <person name="Long M."/>
            <person name="Low L."/>
            <person name="Lozovsky E."/>
            <person name="Lu J."/>
            <person name="Luo M."/>
            <person name="Machado C.A."/>
            <person name="Makalowski W."/>
            <person name="Marzo M."/>
            <person name="Matsuda M."/>
            <person name="Matzkin L."/>
            <person name="McAllister B."/>
            <person name="McBride C.S."/>
            <person name="McKernan B."/>
            <person name="McKernan K."/>
            <person name="Mendez-Lago M."/>
            <person name="Minx P."/>
            <person name="Mollenhauer M.U."/>
            <person name="Montooth K."/>
            <person name="Mount S.M."/>
            <person name="Mu X."/>
            <person name="Myers E."/>
            <person name="Negre B."/>
            <person name="Newfeld S."/>
            <person name="Nielsen R."/>
            <person name="Noor M.A."/>
            <person name="O'Grady P."/>
            <person name="Pachter L."/>
            <person name="Papaceit M."/>
            <person name="Parisi M.J."/>
            <person name="Parisi M."/>
            <person name="Parts L."/>
            <person name="Pedersen J.S."/>
            <person name="Pesole G."/>
            <person name="Phillippy A.M."/>
            <person name="Ponting C.P."/>
            <person name="Pop M."/>
            <person name="Porcelli D."/>
            <person name="Powell J.R."/>
            <person name="Prohaska S."/>
            <person name="Pruitt K."/>
            <person name="Puig M."/>
            <person name="Quesneville H."/>
            <person name="Ram K.R."/>
            <person name="Rand D."/>
            <person name="Rasmussen M.D."/>
            <person name="Reed L.K."/>
            <person name="Reenan R."/>
            <person name="Reily A."/>
            <person name="Remington K.A."/>
            <person name="Rieger T.T."/>
            <person name="Ritchie M.G."/>
            <person name="Robin C."/>
            <person name="Rogers Y.H."/>
            <person name="Rohde C."/>
            <person name="Rozas J."/>
            <person name="Rubenfield M.J."/>
            <person name="Ruiz A."/>
            <person name="Russo S."/>
            <person name="Salzberg S.L."/>
            <person name="Sanchez-Gracia A."/>
            <person name="Saranga D.J."/>
            <person name="Sato H."/>
            <person name="Schaeffer S.W."/>
            <person name="Schatz M.C."/>
            <person name="Schlenke T."/>
            <person name="Schwartz R."/>
            <person name="Segarra C."/>
            <person name="Singh R.S."/>
            <person name="Sirot L."/>
            <person name="Sirota M."/>
            <person name="Sisneros N.B."/>
            <person name="Smith C.D."/>
            <person name="Smith T.F."/>
            <person name="Spieth J."/>
            <person name="Stage D.E."/>
            <person name="Stark A."/>
            <person name="Stephan W."/>
            <person name="Strausberg R.L."/>
            <person name="Strempel S."/>
            <person name="Sturgill D."/>
            <person name="Sutton G."/>
            <person name="Sutton G.G."/>
            <person name="Tao W."/>
            <person name="Teichmann S."/>
            <person name="Tobari Y.N."/>
            <person name="Tomimura Y."/>
            <person name="Tsolas J.M."/>
            <person name="Valente V.L."/>
            <person name="Venter E."/>
            <person name="Venter J.C."/>
            <person name="Vicario S."/>
            <person name="Vieira F.G."/>
            <person name="Vilella A.J."/>
            <person name="Villasante A."/>
            <person name="Walenz B."/>
            <person name="Wang J."/>
            <person name="Wasserman M."/>
            <person name="Watts T."/>
            <person name="Wilson D."/>
            <person name="Wilson R.K."/>
            <person name="Wing R.A."/>
            <person name="Wolfner M.F."/>
            <person name="Wong A."/>
            <person name="Wong G.K."/>
            <person name="Wu C.I."/>
            <person name="Wu G."/>
            <person name="Yamamoto D."/>
            <person name="Yang H.P."/>
            <person name="Yang S.P."/>
            <person name="Yorke J.A."/>
            <person name="Yoshida K."/>
            <person name="Zdobnov E."/>
            <person name="Zhang P."/>
            <person name="Zhang Y."/>
            <person name="Zimin A.V."/>
            <person name="Baldwin J."/>
            <person name="Abdouelleil A."/>
            <person name="Abdulkadir J."/>
            <person name="Abebe A."/>
            <person name="Abera B."/>
            <person name="Abreu J."/>
            <person name="Acer S.C."/>
            <person name="Aftuck L."/>
            <person name="Alexander A."/>
            <person name="An P."/>
            <person name="Anderson E."/>
            <person name="Anderson S."/>
            <person name="Arachi H."/>
            <person name="Azer M."/>
            <person name="Bachantsang P."/>
            <person name="Barry A."/>
            <person name="Bayul T."/>
            <person name="Berlin A."/>
            <person name="Bessette D."/>
            <person name="Bloom T."/>
            <person name="Blye J."/>
            <person name="Boguslavskiy L."/>
            <person name="Bonnet C."/>
            <person name="Boukhgalter B."/>
            <person name="Bourzgui I."/>
            <person name="Brown A."/>
            <person name="Cahill P."/>
            <person name="Channer S."/>
            <person name="Cheshatsang Y."/>
            <person name="Chuda L."/>
            <person name="Citroen M."/>
            <person name="Collymore A."/>
            <person name="Cooke P."/>
            <person name="Costello M."/>
            <person name="D'Aco K."/>
            <person name="Daza R."/>
            <person name="De Haan G."/>
            <person name="DeGray S."/>
            <person name="DeMaso C."/>
            <person name="Dhargay N."/>
            <person name="Dooley K."/>
            <person name="Dooley E."/>
            <person name="Doricent M."/>
            <person name="Dorje P."/>
            <person name="Dorjee K."/>
            <person name="Dupes A."/>
            <person name="Elong R."/>
            <person name="Falk J."/>
            <person name="Farina A."/>
            <person name="Faro S."/>
            <person name="Ferguson D."/>
            <person name="Fisher S."/>
            <person name="Foley C.D."/>
            <person name="Franke A."/>
            <person name="Friedrich D."/>
            <person name="Gadbois L."/>
            <person name="Gearin G."/>
            <person name="Gearin C.R."/>
            <person name="Giannoukos G."/>
            <person name="Goode T."/>
            <person name="Graham J."/>
            <person name="Grandbois E."/>
            <person name="Grewal S."/>
            <person name="Gyaltsen K."/>
            <person name="Hafez N."/>
            <person name="Hagos B."/>
            <person name="Hall J."/>
            <person name="Henson C."/>
            <person name="Hollinger A."/>
            <person name="Honan T."/>
            <person name="Huard M.D."/>
            <person name="Hughes L."/>
            <person name="Hurhula B."/>
            <person name="Husby M.E."/>
            <person name="Kamat A."/>
            <person name="Kanga B."/>
            <person name="Kashin S."/>
            <person name="Khazanovich D."/>
            <person name="Kisner P."/>
            <person name="Lance K."/>
            <person name="Lara M."/>
            <person name="Lee W."/>
            <person name="Lennon N."/>
            <person name="Letendre F."/>
            <person name="LeVine R."/>
            <person name="Lipovsky A."/>
            <person name="Liu X."/>
            <person name="Liu J."/>
            <person name="Liu S."/>
            <person name="Lokyitsang T."/>
            <person name="Lokyitsang Y."/>
            <person name="Lubonja R."/>
            <person name="Lui A."/>
            <person name="MacDonald P."/>
            <person name="Magnisalis V."/>
            <person name="Maru K."/>
            <person name="Matthews C."/>
            <person name="McCusker W."/>
            <person name="McDonough S."/>
            <person name="Mehta T."/>
            <person name="Meldrim J."/>
            <person name="Meneus L."/>
            <person name="Mihai O."/>
            <person name="Mihalev A."/>
            <person name="Mihova T."/>
            <person name="Mittelman R."/>
            <person name="Mlenga V."/>
            <person name="Montmayeur A."/>
            <person name="Mulrain L."/>
            <person name="Navidi A."/>
            <person name="Naylor J."/>
            <person name="Negash T."/>
            <person name="Nguyen T."/>
            <person name="Nguyen N."/>
            <person name="Nicol R."/>
            <person name="Norbu C."/>
            <person name="Norbu N."/>
            <person name="Novod N."/>
            <person name="O'Neill B."/>
            <person name="Osman S."/>
            <person name="Markiewicz E."/>
            <person name="Oyono O.L."/>
            <person name="Patti C."/>
            <person name="Phunkhang P."/>
            <person name="Pierre F."/>
            <person name="Priest M."/>
            <person name="Raghuraman S."/>
            <person name="Rege F."/>
            <person name="Reyes R."/>
            <person name="Rise C."/>
            <person name="Rogov P."/>
            <person name="Ross K."/>
            <person name="Ryan E."/>
            <person name="Settipalli S."/>
            <person name="Shea T."/>
            <person name="Sherpa N."/>
            <person name="Shi L."/>
            <person name="Shih D."/>
            <person name="Sparrow T."/>
            <person name="Spaulding J."/>
            <person name="Stalker J."/>
            <person name="Stange-Thomann N."/>
            <person name="Stavropoulos S."/>
            <person name="Stone C."/>
            <person name="Strader C."/>
            <person name="Tesfaye S."/>
            <person name="Thomson T."/>
            <person name="Thoulutsang Y."/>
            <person name="Thoulutsang D."/>
            <person name="Topham K."/>
            <person name="Topping I."/>
            <person name="Tsamla T."/>
            <person name="Vassiliev H."/>
            <person name="Vo A."/>
            <person name="Wangchuk T."/>
            <person name="Wangdi T."/>
            <person name="Weiand M."/>
            <person name="Wilkinson J."/>
            <person name="Wilson A."/>
            <person name="Yadav S."/>
            <person name="Young G."/>
            <person name="Yu Q."/>
            <person name="Zembek L."/>
            <person name="Zhong D."/>
            <person name="Zimmer A."/>
            <person name="Zwirko Z."/>
            <person name="Jaffe D.B."/>
            <person name="Alvarez P."/>
            <person name="Brockman W."/>
            <person name="Butler J."/>
            <person name="Chin C."/>
            <person name="Gnerre S."/>
            <person name="Grabherr M."/>
            <person name="Kleber M."/>
            <person name="Mauceli E."/>
            <person name="MacCallum I."/>
        </authorList>
    </citation>
    <scope>NUCLEOTIDE SEQUENCE [LARGE SCALE GENOMIC DNA]</scope>
    <source>
        <strain evidence="6">Tucson 15010-1051.87</strain>
    </source>
</reference>
<dbReference type="PANTHER" id="PTHR21364:SF1">
    <property type="entry name" value="GENERAL ODORANT-BINDING PROTEIN LUSH"/>
    <property type="match status" value="1"/>
</dbReference>